<feature type="transmembrane region" description="Helical" evidence="2">
    <location>
        <begin position="415"/>
        <end position="433"/>
    </location>
</feature>
<feature type="compositionally biased region" description="Basic and acidic residues" evidence="1">
    <location>
        <begin position="384"/>
        <end position="404"/>
    </location>
</feature>
<keyword evidence="3" id="KW-1185">Reference proteome</keyword>
<evidence type="ECO:0000313" key="4">
    <source>
        <dbReference type="WBParaSite" id="TCONS_00014906.p1"/>
    </source>
</evidence>
<dbReference type="Proteomes" id="UP000035681">
    <property type="component" value="Unplaced"/>
</dbReference>
<organism evidence="3 4">
    <name type="scientific">Strongyloides stercoralis</name>
    <name type="common">Threadworm</name>
    <dbReference type="NCBI Taxonomy" id="6248"/>
    <lineage>
        <taxon>Eukaryota</taxon>
        <taxon>Metazoa</taxon>
        <taxon>Ecdysozoa</taxon>
        <taxon>Nematoda</taxon>
        <taxon>Chromadorea</taxon>
        <taxon>Rhabditida</taxon>
        <taxon>Tylenchina</taxon>
        <taxon>Panagrolaimomorpha</taxon>
        <taxon>Strongyloidoidea</taxon>
        <taxon>Strongyloididae</taxon>
        <taxon>Strongyloides</taxon>
    </lineage>
</organism>
<accession>A0AAF5DNM7</accession>
<feature type="region of interest" description="Disordered" evidence="1">
    <location>
        <begin position="376"/>
        <end position="404"/>
    </location>
</feature>
<name>A0AAF5DNM7_STRER</name>
<reference evidence="4" key="1">
    <citation type="submission" date="2024-02" db="UniProtKB">
        <authorList>
            <consortium name="WormBaseParasite"/>
        </authorList>
    </citation>
    <scope>IDENTIFICATION</scope>
</reference>
<dbReference type="WBParaSite" id="TCONS_00014906.p1">
    <property type="protein sequence ID" value="TCONS_00014906.p1"/>
    <property type="gene ID" value="XLOC_010116"/>
</dbReference>
<evidence type="ECO:0000256" key="1">
    <source>
        <dbReference type="SAM" id="MobiDB-lite"/>
    </source>
</evidence>
<evidence type="ECO:0000256" key="2">
    <source>
        <dbReference type="SAM" id="Phobius"/>
    </source>
</evidence>
<feature type="transmembrane region" description="Helical" evidence="2">
    <location>
        <begin position="440"/>
        <end position="460"/>
    </location>
</feature>
<proteinExistence type="predicted"/>
<protein>
    <submittedName>
        <fullName evidence="4">Uncharacterized protein</fullName>
    </submittedName>
</protein>
<dbReference type="AlphaFoldDB" id="A0AAF5DNM7"/>
<evidence type="ECO:0000313" key="3">
    <source>
        <dbReference type="Proteomes" id="UP000035681"/>
    </source>
</evidence>
<keyword evidence="2" id="KW-0472">Membrane</keyword>
<sequence length="590" mass="65892">FVMTTQETPSNTQEVLNEKLLELYTLAINSPIGKYVEASYNSAKTYNPLVESTFTTLESGISKAATDYLLPTAAKVYDNYSKSFDGTKVALDKTKEAATVSSAYGLTALVAAVQLGLLAGLTSANFALDTAKYTKQIGNNAAEYVSQCKETAAEAVITTVGKSVEMANEQKNMASEKINYLLDIATAYAESITKKTIPKDNLDQNSTIVDRLSVIVKFLASNVIDKKNLEYFEPLIQNLYGVLDKIKNNFLLLDVFIKEKKWEATSYKDISEYLMKTKKAIEEKAVKLNISPEQLLIEQIRQNAEKLDKSTEEIKSKGENLLTPQINDFLTKIITSIKSFDSNISTGKSVFDVQDELIQTIINSLSTILTFSGFKGDEEQEEKTDEKQDEKKDEKHNDKKDDKNDELENKIEKKIHFFILKILIMVINNNLIVNHSKHIIMKYILSLIAISLFITFSIIYGDAGNFTFSKNCSGDPQNCQFQFTAPEELMKSIDESQFNQTMLRLEAGFSNLTSNIQLLEQVGNNTINYLNNATKIINDDLILINSSLTTLSGEIKPLQDQVQGMTKDASQLIQAMICFLDGVKPSASCY</sequence>
<keyword evidence="2" id="KW-1133">Transmembrane helix</keyword>
<keyword evidence="2" id="KW-0812">Transmembrane</keyword>